<protein>
    <recommendedName>
        <fullName evidence="5">Lipoprotein</fullName>
    </recommendedName>
</protein>
<dbReference type="eggNOG" id="COG4690">
    <property type="taxonomic scope" value="Bacteria"/>
</dbReference>
<feature type="region of interest" description="Disordered" evidence="1">
    <location>
        <begin position="193"/>
        <end position="238"/>
    </location>
</feature>
<sequence length="389" mass="41669">MKKITRKIALALVAAGFAFAFSSCSDGSDEEPVAENPKSNVEDSVDGNEITFNVNAASTNAEKTVLLIKYDRSAAGADELVKIENAEITVTKNGTALKTIGKIEFALDEYGSSFSGKNGKITDSSDMKEYKAKISIGATVASGDKITVKIEKGKITGAGAEKVKFSDILVALVDIDPSADYYKELCANTEEYKPLVSEKPANEEPKNEEPKNEEPKNEEPKSEEPKSEEPKSEEAPAANEMVFNVTEASTNNDNTVLLIKYDRSAAGAEELVTVENAEITVTKNGTALKTIDKIEFALDEYGSSFSGKTGQLTDTSDRKEYKAKISIGATVAAGDVIKVTFVKGDITGAGSSKIKASDIQVALVDVAEAAGWYKELCENEYKPIVFGQN</sequence>
<proteinExistence type="predicted"/>
<accession>H7EKX7</accession>
<comment type="caution">
    <text evidence="3">The sequence shown here is derived from an EMBL/GenBank/DDBJ whole genome shotgun (WGS) entry which is preliminary data.</text>
</comment>
<dbReference type="Proteomes" id="UP000003571">
    <property type="component" value="Unassembled WGS sequence"/>
</dbReference>
<dbReference type="AlphaFoldDB" id="H7EKX7"/>
<feature type="compositionally biased region" description="Basic and acidic residues" evidence="1">
    <location>
        <begin position="200"/>
        <end position="234"/>
    </location>
</feature>
<evidence type="ECO:0008006" key="5">
    <source>
        <dbReference type="Google" id="ProtNLM"/>
    </source>
</evidence>
<keyword evidence="2" id="KW-0732">Signal</keyword>
<organism evidence="3 4">
    <name type="scientific">Treponema saccharophilum DSM 2985</name>
    <dbReference type="NCBI Taxonomy" id="907348"/>
    <lineage>
        <taxon>Bacteria</taxon>
        <taxon>Pseudomonadati</taxon>
        <taxon>Spirochaetota</taxon>
        <taxon>Spirochaetia</taxon>
        <taxon>Spirochaetales</taxon>
        <taxon>Treponemataceae</taxon>
        <taxon>Treponema</taxon>
    </lineage>
</organism>
<gene>
    <name evidence="3" type="ORF">TresaDRAFT_0991</name>
</gene>
<evidence type="ECO:0000256" key="2">
    <source>
        <dbReference type="SAM" id="SignalP"/>
    </source>
</evidence>
<name>H7EKX7_9SPIR</name>
<keyword evidence="4" id="KW-1185">Reference proteome</keyword>
<dbReference type="RefSeq" id="WP_002704424.1">
    <property type="nucleotide sequence ID" value="NZ_AGRW01000047.1"/>
</dbReference>
<evidence type="ECO:0000256" key="1">
    <source>
        <dbReference type="SAM" id="MobiDB-lite"/>
    </source>
</evidence>
<dbReference type="STRING" id="907348.TresaDRAFT_0991"/>
<feature type="chain" id="PRO_5003608773" description="Lipoprotein" evidence="2">
    <location>
        <begin position="21"/>
        <end position="389"/>
    </location>
</feature>
<dbReference type="PATRIC" id="fig|907348.3.peg.1557"/>
<reference evidence="3 4" key="1">
    <citation type="submission" date="2011-09" db="EMBL/GenBank/DDBJ databases">
        <title>The draft genome of Treponema saccharophilum DSM 2985.</title>
        <authorList>
            <consortium name="US DOE Joint Genome Institute (JGI-PGF)"/>
            <person name="Lucas S."/>
            <person name="Copeland A."/>
            <person name="Lapidus A."/>
            <person name="Glavina del Rio T."/>
            <person name="Dalin E."/>
            <person name="Tice H."/>
            <person name="Bruce D."/>
            <person name="Goodwin L."/>
            <person name="Pitluck S."/>
            <person name="Peters L."/>
            <person name="Kyrpides N."/>
            <person name="Mavromatis K."/>
            <person name="Ivanova N."/>
            <person name="Markowitz V."/>
            <person name="Cheng J.-F."/>
            <person name="Hugenholtz P."/>
            <person name="Woyke T."/>
            <person name="Wu D."/>
            <person name="Gronow S."/>
            <person name="Wellnitz S."/>
            <person name="Brambilla E."/>
            <person name="Klenk H.-P."/>
            <person name="Eisen J.A."/>
        </authorList>
    </citation>
    <scope>NUCLEOTIDE SEQUENCE [LARGE SCALE GENOMIC DNA]</scope>
    <source>
        <strain evidence="3 4">DSM 2985</strain>
    </source>
</reference>
<feature type="signal peptide" evidence="2">
    <location>
        <begin position="1"/>
        <end position="20"/>
    </location>
</feature>
<dbReference type="EMBL" id="AGRW01000047">
    <property type="protein sequence ID" value="EIC01702.1"/>
    <property type="molecule type" value="Genomic_DNA"/>
</dbReference>
<dbReference type="PROSITE" id="PS51257">
    <property type="entry name" value="PROKAR_LIPOPROTEIN"/>
    <property type="match status" value="1"/>
</dbReference>
<evidence type="ECO:0000313" key="3">
    <source>
        <dbReference type="EMBL" id="EIC01702.1"/>
    </source>
</evidence>
<evidence type="ECO:0000313" key="4">
    <source>
        <dbReference type="Proteomes" id="UP000003571"/>
    </source>
</evidence>